<feature type="repeat" description="ANK" evidence="3">
    <location>
        <begin position="54"/>
        <end position="86"/>
    </location>
</feature>
<evidence type="ECO:0000256" key="3">
    <source>
        <dbReference type="PROSITE-ProRule" id="PRU00023"/>
    </source>
</evidence>
<dbReference type="Gene3D" id="1.25.40.20">
    <property type="entry name" value="Ankyrin repeat-containing domain"/>
    <property type="match status" value="1"/>
</dbReference>
<comment type="caution">
    <text evidence="5">The sequence shown here is derived from an EMBL/GenBank/DDBJ whole genome shotgun (WGS) entry which is preliminary data.</text>
</comment>
<evidence type="ECO:0000256" key="2">
    <source>
        <dbReference type="ARBA" id="ARBA00023043"/>
    </source>
</evidence>
<proteinExistence type="predicted"/>
<evidence type="ECO:0000256" key="1">
    <source>
        <dbReference type="ARBA" id="ARBA00022737"/>
    </source>
</evidence>
<dbReference type="PROSITE" id="PS50088">
    <property type="entry name" value="ANK_REPEAT"/>
    <property type="match status" value="2"/>
</dbReference>
<dbReference type="AlphaFoldDB" id="A0AAV2RGJ2"/>
<protein>
    <submittedName>
        <fullName evidence="5">Uncharacterized protein</fullName>
    </submittedName>
</protein>
<name>A0AAV2RGJ2_MEGNR</name>
<evidence type="ECO:0000313" key="6">
    <source>
        <dbReference type="Proteomes" id="UP001497623"/>
    </source>
</evidence>
<feature type="signal peptide" evidence="4">
    <location>
        <begin position="1"/>
        <end position="18"/>
    </location>
</feature>
<sequence>MEGMLTVSVFMILGAVRGDSELGLWKAARIGDLANVNSTLSTGVNPNWRNGDNHGETALHAAAAYNHPKVVSALLQAGADKDLRDDFGMTPIRVASTFGQTEAITVLIDHGADVDIPAYYG</sequence>
<dbReference type="PROSITE" id="PS50297">
    <property type="entry name" value="ANK_REP_REGION"/>
    <property type="match status" value="2"/>
</dbReference>
<keyword evidence="1" id="KW-0677">Repeat</keyword>
<evidence type="ECO:0000256" key="4">
    <source>
        <dbReference type="SAM" id="SignalP"/>
    </source>
</evidence>
<dbReference type="PANTHER" id="PTHR24171">
    <property type="entry name" value="ANKYRIN REPEAT DOMAIN-CONTAINING PROTEIN 39-RELATED"/>
    <property type="match status" value="1"/>
</dbReference>
<keyword evidence="4" id="KW-0732">Signal</keyword>
<dbReference type="PRINTS" id="PR01415">
    <property type="entry name" value="ANKYRIN"/>
</dbReference>
<evidence type="ECO:0000313" key="5">
    <source>
        <dbReference type="EMBL" id="CAL4123466.1"/>
    </source>
</evidence>
<feature type="non-terminal residue" evidence="5">
    <location>
        <position position="121"/>
    </location>
</feature>
<feature type="chain" id="PRO_5043909670" evidence="4">
    <location>
        <begin position="19"/>
        <end position="121"/>
    </location>
</feature>
<dbReference type="SMART" id="SM00248">
    <property type="entry name" value="ANK"/>
    <property type="match status" value="2"/>
</dbReference>
<reference evidence="5 6" key="1">
    <citation type="submission" date="2024-05" db="EMBL/GenBank/DDBJ databases">
        <authorList>
            <person name="Wallberg A."/>
        </authorList>
    </citation>
    <scope>NUCLEOTIDE SEQUENCE [LARGE SCALE GENOMIC DNA]</scope>
</reference>
<dbReference type="Proteomes" id="UP001497623">
    <property type="component" value="Unassembled WGS sequence"/>
</dbReference>
<dbReference type="Pfam" id="PF12796">
    <property type="entry name" value="Ank_2"/>
    <property type="match status" value="1"/>
</dbReference>
<feature type="repeat" description="ANK" evidence="3">
    <location>
        <begin position="87"/>
        <end position="119"/>
    </location>
</feature>
<dbReference type="InterPro" id="IPR002110">
    <property type="entry name" value="Ankyrin_rpt"/>
</dbReference>
<dbReference type="EMBL" id="CAXKWB010021742">
    <property type="protein sequence ID" value="CAL4123466.1"/>
    <property type="molecule type" value="Genomic_DNA"/>
</dbReference>
<organism evidence="5 6">
    <name type="scientific">Meganyctiphanes norvegica</name>
    <name type="common">Northern krill</name>
    <name type="synonym">Thysanopoda norvegica</name>
    <dbReference type="NCBI Taxonomy" id="48144"/>
    <lineage>
        <taxon>Eukaryota</taxon>
        <taxon>Metazoa</taxon>
        <taxon>Ecdysozoa</taxon>
        <taxon>Arthropoda</taxon>
        <taxon>Crustacea</taxon>
        <taxon>Multicrustacea</taxon>
        <taxon>Malacostraca</taxon>
        <taxon>Eumalacostraca</taxon>
        <taxon>Eucarida</taxon>
        <taxon>Euphausiacea</taxon>
        <taxon>Euphausiidae</taxon>
        <taxon>Meganyctiphanes</taxon>
    </lineage>
</organism>
<dbReference type="PANTHER" id="PTHR24171:SF9">
    <property type="entry name" value="ANKYRIN REPEAT DOMAIN-CONTAINING PROTEIN 39"/>
    <property type="match status" value="1"/>
</dbReference>
<keyword evidence="2 3" id="KW-0040">ANK repeat</keyword>
<accession>A0AAV2RGJ2</accession>
<dbReference type="SUPFAM" id="SSF48403">
    <property type="entry name" value="Ankyrin repeat"/>
    <property type="match status" value="1"/>
</dbReference>
<dbReference type="InterPro" id="IPR036770">
    <property type="entry name" value="Ankyrin_rpt-contain_sf"/>
</dbReference>
<keyword evidence="6" id="KW-1185">Reference proteome</keyword>
<gene>
    <name evidence="5" type="ORF">MNOR_LOCUS24061</name>
</gene>